<dbReference type="InterPro" id="IPR025110">
    <property type="entry name" value="AMP-bd_C"/>
</dbReference>
<dbReference type="InterPro" id="IPR000873">
    <property type="entry name" value="AMP-dep_synth/lig_dom"/>
</dbReference>
<dbReference type="Proteomes" id="UP000677913">
    <property type="component" value="Unassembled WGS sequence"/>
</dbReference>
<dbReference type="GO" id="GO:0047527">
    <property type="term" value="F:2,3-dihydroxybenzoate-serine ligase activity"/>
    <property type="evidence" value="ECO:0007669"/>
    <property type="project" value="TreeGrafter"/>
</dbReference>
<dbReference type="Gene3D" id="3.30.300.30">
    <property type="match status" value="1"/>
</dbReference>
<dbReference type="Gene3D" id="2.30.38.10">
    <property type="entry name" value="Luciferase, Domain 3"/>
    <property type="match status" value="1"/>
</dbReference>
<dbReference type="SUPFAM" id="SSF56801">
    <property type="entry name" value="Acetyl-CoA synthetase-like"/>
    <property type="match status" value="1"/>
</dbReference>
<dbReference type="Gene3D" id="3.30.559.30">
    <property type="entry name" value="Nonribosomal peptide synthetase, condensation domain"/>
    <property type="match status" value="1"/>
</dbReference>
<dbReference type="Pfam" id="PF00550">
    <property type="entry name" value="PP-binding"/>
    <property type="match status" value="1"/>
</dbReference>
<protein>
    <submittedName>
        <fullName evidence="6">Amino acid adenylation domain-containing protein</fullName>
    </submittedName>
</protein>
<organism evidence="6 7">
    <name type="scientific">Actinocrinis puniceicyclus</name>
    <dbReference type="NCBI Taxonomy" id="977794"/>
    <lineage>
        <taxon>Bacteria</taxon>
        <taxon>Bacillati</taxon>
        <taxon>Actinomycetota</taxon>
        <taxon>Actinomycetes</taxon>
        <taxon>Catenulisporales</taxon>
        <taxon>Actinospicaceae</taxon>
        <taxon>Actinocrinis</taxon>
    </lineage>
</organism>
<dbReference type="FunFam" id="2.30.38.10:FF:000001">
    <property type="entry name" value="Non-ribosomal peptide synthetase PvdI"/>
    <property type="match status" value="1"/>
</dbReference>
<dbReference type="InterPro" id="IPR036736">
    <property type="entry name" value="ACP-like_sf"/>
</dbReference>
<dbReference type="InterPro" id="IPR001242">
    <property type="entry name" value="Condensation_dom"/>
</dbReference>
<dbReference type="InterPro" id="IPR010071">
    <property type="entry name" value="AA_adenyl_dom"/>
</dbReference>
<dbReference type="PROSITE" id="PS00455">
    <property type="entry name" value="AMP_BINDING"/>
    <property type="match status" value="1"/>
</dbReference>
<evidence type="ECO:0000259" key="5">
    <source>
        <dbReference type="PROSITE" id="PS50075"/>
    </source>
</evidence>
<comment type="caution">
    <text evidence="6">The sequence shown here is derived from an EMBL/GenBank/DDBJ whole genome shotgun (WGS) entry which is preliminary data.</text>
</comment>
<dbReference type="InterPro" id="IPR020806">
    <property type="entry name" value="PKS_PP-bd"/>
</dbReference>
<feature type="domain" description="Carrier" evidence="5">
    <location>
        <begin position="991"/>
        <end position="1065"/>
    </location>
</feature>
<keyword evidence="3" id="KW-0596">Phosphopantetheine</keyword>
<accession>A0A8J7WMA8</accession>
<dbReference type="InterPro" id="IPR045851">
    <property type="entry name" value="AMP-bd_C_sf"/>
</dbReference>
<evidence type="ECO:0000313" key="7">
    <source>
        <dbReference type="Proteomes" id="UP000677913"/>
    </source>
</evidence>
<dbReference type="CDD" id="cd12117">
    <property type="entry name" value="A_NRPS_Srf_like"/>
    <property type="match status" value="1"/>
</dbReference>
<dbReference type="FunFam" id="1.10.1200.10:FF:000005">
    <property type="entry name" value="Nonribosomal peptide synthetase 1"/>
    <property type="match status" value="1"/>
</dbReference>
<dbReference type="PROSITE" id="PS00012">
    <property type="entry name" value="PHOSPHOPANTETHEINE"/>
    <property type="match status" value="1"/>
</dbReference>
<evidence type="ECO:0000256" key="4">
    <source>
        <dbReference type="ARBA" id="ARBA00022553"/>
    </source>
</evidence>
<dbReference type="Gene3D" id="1.10.1200.10">
    <property type="entry name" value="ACP-like"/>
    <property type="match status" value="1"/>
</dbReference>
<dbReference type="InterPro" id="IPR006162">
    <property type="entry name" value="Ppantetheine_attach_site"/>
</dbReference>
<dbReference type="NCBIfam" id="TIGR01733">
    <property type="entry name" value="AA-adenyl-dom"/>
    <property type="match status" value="1"/>
</dbReference>
<comment type="similarity">
    <text evidence="2">Belongs to the ATP-dependent AMP-binding enzyme family.</text>
</comment>
<evidence type="ECO:0000256" key="1">
    <source>
        <dbReference type="ARBA" id="ARBA00001957"/>
    </source>
</evidence>
<dbReference type="Gene3D" id="3.30.559.10">
    <property type="entry name" value="Chloramphenicol acetyltransferase-like domain"/>
    <property type="match status" value="1"/>
</dbReference>
<dbReference type="GO" id="GO:0043041">
    <property type="term" value="P:amino acid activation for nonribosomal peptide biosynthetic process"/>
    <property type="evidence" value="ECO:0007669"/>
    <property type="project" value="TreeGrafter"/>
</dbReference>
<dbReference type="Gene3D" id="3.40.50.980">
    <property type="match status" value="2"/>
</dbReference>
<dbReference type="PANTHER" id="PTHR45527">
    <property type="entry name" value="NONRIBOSOMAL PEPTIDE SYNTHETASE"/>
    <property type="match status" value="1"/>
</dbReference>
<dbReference type="GO" id="GO:0005829">
    <property type="term" value="C:cytosol"/>
    <property type="evidence" value="ECO:0007669"/>
    <property type="project" value="TreeGrafter"/>
</dbReference>
<keyword evidence="7" id="KW-1185">Reference proteome</keyword>
<dbReference type="GO" id="GO:0008610">
    <property type="term" value="P:lipid biosynthetic process"/>
    <property type="evidence" value="ECO:0007669"/>
    <property type="project" value="UniProtKB-ARBA"/>
</dbReference>
<dbReference type="InterPro" id="IPR020845">
    <property type="entry name" value="AMP-binding_CS"/>
</dbReference>
<dbReference type="SUPFAM" id="SSF52777">
    <property type="entry name" value="CoA-dependent acyltransferases"/>
    <property type="match status" value="2"/>
</dbReference>
<comment type="cofactor">
    <cofactor evidence="1">
        <name>pantetheine 4'-phosphate</name>
        <dbReference type="ChEBI" id="CHEBI:47942"/>
    </cofactor>
</comment>
<dbReference type="FunFam" id="3.40.50.980:FF:000001">
    <property type="entry name" value="Non-ribosomal peptide synthetase"/>
    <property type="match status" value="1"/>
</dbReference>
<dbReference type="RefSeq" id="WP_211469381.1">
    <property type="nucleotide sequence ID" value="NZ_JAGSXH010000067.1"/>
</dbReference>
<evidence type="ECO:0000256" key="2">
    <source>
        <dbReference type="ARBA" id="ARBA00006432"/>
    </source>
</evidence>
<dbReference type="Pfam" id="PF00501">
    <property type="entry name" value="AMP-binding"/>
    <property type="match status" value="1"/>
</dbReference>
<proteinExistence type="inferred from homology"/>
<dbReference type="EMBL" id="JAGSXH010000067">
    <property type="protein sequence ID" value="MBS2965021.1"/>
    <property type="molecule type" value="Genomic_DNA"/>
</dbReference>
<dbReference type="AlphaFoldDB" id="A0A8J7WMA8"/>
<dbReference type="InterPro" id="IPR009081">
    <property type="entry name" value="PP-bd_ACP"/>
</dbReference>
<dbReference type="InterPro" id="IPR023213">
    <property type="entry name" value="CAT-like_dom_sf"/>
</dbReference>
<evidence type="ECO:0000313" key="6">
    <source>
        <dbReference type="EMBL" id="MBS2965021.1"/>
    </source>
</evidence>
<sequence>MSVPAAEQGPAPLPLTTAQLGVWFAHQADPGSAVYNLAQYLEIHGPVDGDLLQGAIRDAEVECETFDVSFGEDDDGPHQRIVGHVGRGLRRLDLSGEPDPLAAARSWMDAERATPVDISRDPLSLDALIKLADEHHIWYNRCHHLLVDGYGGALFTQRVTQLYTARLAGAEPPAAGRLGTLSDLVREEAEYRASGQFEQDRAYWGERFADRPEPVSLSDRPAAAPGEQALRETLAVSQQDLDAMRGSARRARTTWTALMVAAVGAYLHRMTGAAEVTLGIPVSARRRGAARETPGMMANELPLRLSLHPAMTKDELLRHAAAQLGELLVRQCYPYDDLRRRLRLLRGNRHLFGISVNILIFGGELGFAGLPTSAHNLSGGPIKDLAITVYDASDGSGLQVDFDANPARYEQHELSGHRARFGAFLSALTEADAGLPIGRLEIATPAERAQVSTLHGRQRPAASALADGSVHGRFERQARATPLAEAVVCGRTRLTYAELDARADRLAERLRAAAVGPEDRVAVLQSRSADLVVSLLAVLKAGGVYVPLDVRSPASRLLEITQATGVRVLLTDQCARGLADFGHGARVLVVDADRDEEAGNAGFEAEGQRVEAADATPGGADLAAGADRLAYVMFTSGSTGGPKGVAATHRGVLELAADRCFTPEDQARVLLHSAQAFDAIVYELWVPLLGGGTVVICPSPDLDVPGLAALVTEQRLTSLWLTAGLFRMVAQEQPQALRGVRQVWTGGDVVSAAMVRRVLEHCPGLTVVDGYGPTETTVFATCHPMRSPSQVPDAVPIGRPLEDTRVYVLDGALRLLPPGAVGELYVGGAGLARGYFGRAAATAERFVADPYGPPGARMYRTGDLVRWSADGTLLFAGRADQQIKLRGFRIEPGEIESALAAHPLVAQSAVVLREDQPGIRRLTAYVVPADGAPGCPDAQQLRAHLAARLPDYMVPAAFIDLPKLPVTANGKLDRAALPVPGGADAEAEGRAPATERERILREVFADVLGRPGVGVEQDFFDLGGDSIISIQLAARARAAGIEITPRDVFEHPTVAALAAVARETRAEPAGPADADAEPLIELDLDELAELETQWENSR</sequence>
<gene>
    <name evidence="6" type="ORF">KGA66_18335</name>
</gene>
<dbReference type="SUPFAM" id="SSF47336">
    <property type="entry name" value="ACP-like"/>
    <property type="match status" value="1"/>
</dbReference>
<keyword evidence="4" id="KW-0597">Phosphoprotein</keyword>
<dbReference type="GO" id="GO:0009239">
    <property type="term" value="P:enterobactin biosynthetic process"/>
    <property type="evidence" value="ECO:0007669"/>
    <property type="project" value="TreeGrafter"/>
</dbReference>
<dbReference type="PROSITE" id="PS50075">
    <property type="entry name" value="CARRIER"/>
    <property type="match status" value="1"/>
</dbReference>
<reference evidence="6" key="1">
    <citation type="submission" date="2021-04" db="EMBL/GenBank/DDBJ databases">
        <title>Genome based classification of Actinospica acidithermotolerans sp. nov., an actinobacterium isolated from an Indonesian hot spring.</title>
        <authorList>
            <person name="Kusuma A.B."/>
            <person name="Putra K.E."/>
            <person name="Nafisah S."/>
            <person name="Loh J."/>
            <person name="Nouioui I."/>
            <person name="Goodfellow M."/>
        </authorList>
    </citation>
    <scope>NUCLEOTIDE SEQUENCE</scope>
    <source>
        <strain evidence="6">DSM 45618</strain>
    </source>
</reference>
<dbReference type="Pfam" id="PF13193">
    <property type="entry name" value="AMP-binding_C"/>
    <property type="match status" value="1"/>
</dbReference>
<dbReference type="GO" id="GO:0009366">
    <property type="term" value="C:enterobactin synthetase complex"/>
    <property type="evidence" value="ECO:0007669"/>
    <property type="project" value="TreeGrafter"/>
</dbReference>
<dbReference type="GO" id="GO:0031177">
    <property type="term" value="F:phosphopantetheine binding"/>
    <property type="evidence" value="ECO:0007669"/>
    <property type="project" value="InterPro"/>
</dbReference>
<name>A0A8J7WMA8_9ACTN</name>
<dbReference type="Pfam" id="PF00668">
    <property type="entry name" value="Condensation"/>
    <property type="match status" value="1"/>
</dbReference>
<dbReference type="SMART" id="SM00823">
    <property type="entry name" value="PKS_PP"/>
    <property type="match status" value="1"/>
</dbReference>
<dbReference type="PANTHER" id="PTHR45527:SF1">
    <property type="entry name" value="FATTY ACID SYNTHASE"/>
    <property type="match status" value="1"/>
</dbReference>
<evidence type="ECO:0000256" key="3">
    <source>
        <dbReference type="ARBA" id="ARBA00022450"/>
    </source>
</evidence>
<dbReference type="FunFam" id="3.30.300.30:FF:000010">
    <property type="entry name" value="Enterobactin synthetase component F"/>
    <property type="match status" value="1"/>
</dbReference>